<evidence type="ECO:0000313" key="15">
    <source>
        <dbReference type="Proteomes" id="UP001152797"/>
    </source>
</evidence>
<dbReference type="Pfam" id="PF00117">
    <property type="entry name" value="GATase"/>
    <property type="match status" value="1"/>
</dbReference>
<dbReference type="Gene3D" id="2.30.110.10">
    <property type="entry name" value="Electron Transport, Fmn-binding Protein, Chain A"/>
    <property type="match status" value="1"/>
</dbReference>
<name>A0A9P1BDR7_9DINO</name>
<dbReference type="EMBL" id="CAMXCT030000001">
    <property type="protein sequence ID" value="CAL4758803.1"/>
    <property type="molecule type" value="Genomic_DNA"/>
</dbReference>
<dbReference type="SUPFAM" id="SSF50475">
    <property type="entry name" value="FMN-binding split barrel"/>
    <property type="match status" value="1"/>
</dbReference>
<evidence type="ECO:0000313" key="14">
    <source>
        <dbReference type="EMBL" id="CAL4758803.1"/>
    </source>
</evidence>
<comment type="subunit">
    <text evidence="2">Tetramer of two components I and two components II.</text>
</comment>
<dbReference type="InterPro" id="IPR006204">
    <property type="entry name" value="GHMP_kinase_N_dom"/>
</dbReference>
<dbReference type="InterPro" id="IPR013750">
    <property type="entry name" value="GHMP_kinase_C_dom"/>
</dbReference>
<dbReference type="PRINTS" id="PR00099">
    <property type="entry name" value="CPSGATASE"/>
</dbReference>
<dbReference type="GO" id="GO:0005829">
    <property type="term" value="C:cytosol"/>
    <property type="evidence" value="ECO:0007669"/>
    <property type="project" value="TreeGrafter"/>
</dbReference>
<keyword evidence="15" id="KW-1185">Reference proteome</keyword>
<dbReference type="EMBL" id="CAMXCT010000001">
    <property type="protein sequence ID" value="CAI3971491.1"/>
    <property type="molecule type" value="Genomic_DNA"/>
</dbReference>
<dbReference type="InterPro" id="IPR017926">
    <property type="entry name" value="GATASE"/>
</dbReference>
<comment type="caution">
    <text evidence="13">The sequence shown here is derived from an EMBL/GenBank/DDBJ whole genome shotgun (WGS) entry which is preliminary data.</text>
</comment>
<dbReference type="EMBL" id="CAMXCT020000001">
    <property type="protein sequence ID" value="CAL1124866.1"/>
    <property type="molecule type" value="Genomic_DNA"/>
</dbReference>
<dbReference type="PANTHER" id="PTHR43418:SF4">
    <property type="entry name" value="MULTIFUNCTIONAL TRYPTOPHAN BIOSYNTHESIS PROTEIN"/>
    <property type="match status" value="1"/>
</dbReference>
<dbReference type="InterPro" id="IPR020568">
    <property type="entry name" value="Ribosomal_Su5_D2-typ_SF"/>
</dbReference>
<dbReference type="AlphaFoldDB" id="A0A9P1BDR7"/>
<proteinExistence type="predicted"/>
<dbReference type="FunFam" id="3.40.50.880:FF:000003">
    <property type="entry name" value="Anthranilate synthase component II"/>
    <property type="match status" value="1"/>
</dbReference>
<dbReference type="InterPro" id="IPR006221">
    <property type="entry name" value="TrpG/PapA_dom"/>
</dbReference>
<dbReference type="InterPro" id="IPR050472">
    <property type="entry name" value="Anth_synth/Amidotransfase"/>
</dbReference>
<dbReference type="SUPFAM" id="SSF54211">
    <property type="entry name" value="Ribosomal protein S5 domain 2-like"/>
    <property type="match status" value="1"/>
</dbReference>
<dbReference type="InterPro" id="IPR012349">
    <property type="entry name" value="Split_barrel_FMN-bd"/>
</dbReference>
<comment type="pathway">
    <text evidence="1">Amino-acid biosynthesis; L-tryptophan biosynthesis; L-tryptophan from chorismate: step 1/5.</text>
</comment>
<evidence type="ECO:0000259" key="12">
    <source>
        <dbReference type="Pfam" id="PF20766"/>
    </source>
</evidence>
<evidence type="ECO:0000256" key="2">
    <source>
        <dbReference type="ARBA" id="ARBA00011743"/>
    </source>
</evidence>
<dbReference type="Pfam" id="PF20766">
    <property type="entry name" value="DUF447_C"/>
    <property type="match status" value="1"/>
</dbReference>
<dbReference type="Pfam" id="PF08544">
    <property type="entry name" value="GHMP_kinases_C"/>
    <property type="match status" value="1"/>
</dbReference>
<evidence type="ECO:0000313" key="13">
    <source>
        <dbReference type="EMBL" id="CAI3971491.1"/>
    </source>
</evidence>
<evidence type="ECO:0000256" key="5">
    <source>
        <dbReference type="ARBA" id="ARBA00022822"/>
    </source>
</evidence>
<feature type="domain" description="GHMP kinase C-terminal" evidence="11">
    <location>
        <begin position="665"/>
        <end position="705"/>
    </location>
</feature>
<sequence length="732" mass="78149">MILLIDNYDSFVFNLARYFERLGQSTQVVRNDAIDVAGVRALQPQAIVLSPGPCTPQEAGSTLEVIRSLKDEFPMLGVCLGHQAIAEAFGGRVVRADEPMHGRTSPVLHEQQGLMAGLPSPVTACRYHSLVVEAESMPAELVIDAQLEDGTVMALHHRTRPIFGVQFHPESVLTDVGYPILVNFLQAAGISIDGATPTIDSERRSVAAVSRVGAGMIVEGIVTTLNEDGSPNISPMGPVVDEALTRFRLRPFQTSTTFKNLKRTGEAVFHVVDDVELLAKAAVGEVTPAPDTVPAEAVDGGILTSACRWYALRVSTLDDSEARAEIETEVVDQGRLRDFFGFNRAKHAVVEAAILATRVGILPAEEIRREIQRLKVPVEKTGGPQEHRALAFLTSYIGHALGEKVLASEQAAVRGVTLHVSTPSRLHCGMLAFGEGAARQFGGLGIMIDRPRVKLRVSPGERLQTEGPLAERVTEFARLATTQADGAPRAKIEVLEAPPSHVGLGSGTQLAMAVAAGMAALEGLPYDDVVELSRRVGRGKRSSVGMHGFAGGGMILEGGKRGTRDFGPLLSRVALPEEWRFVLLLPREGAGLSGAAEVKAMNALPSVAVDVTAEMCRTLLIELLPAALEADFDTFADRLDYFGHLAGACFSSVQGGPYAEGIAAESVAILREFGGRGIAQSSWGPGVFCVCPDEHAAEDLSSRLPHHPAMESRELIVAKADNRGAVVRVDLN</sequence>
<evidence type="ECO:0000259" key="11">
    <source>
        <dbReference type="Pfam" id="PF08544"/>
    </source>
</evidence>
<evidence type="ECO:0000256" key="3">
    <source>
        <dbReference type="ARBA" id="ARBA00012266"/>
    </source>
</evidence>
<evidence type="ECO:0000259" key="10">
    <source>
        <dbReference type="Pfam" id="PF04289"/>
    </source>
</evidence>
<accession>A0A9P1BDR7</accession>
<feature type="domain" description="DUF447" evidence="10">
    <location>
        <begin position="219"/>
        <end position="334"/>
    </location>
</feature>
<reference evidence="14 15" key="2">
    <citation type="submission" date="2024-05" db="EMBL/GenBank/DDBJ databases">
        <authorList>
            <person name="Chen Y."/>
            <person name="Shah S."/>
            <person name="Dougan E. K."/>
            <person name="Thang M."/>
            <person name="Chan C."/>
        </authorList>
    </citation>
    <scope>NUCLEOTIDE SEQUENCE [LARGE SCALE GENOMIC DNA]</scope>
</reference>
<protein>
    <recommendedName>
        <fullName evidence="4">Anthranilate synthase component 2</fullName>
        <ecNumber evidence="3">4.1.3.27</ecNumber>
    </recommendedName>
    <alternativeName>
        <fullName evidence="7">Anthranilate synthase, glutamine amidotransferase component</fullName>
    </alternativeName>
</protein>
<feature type="domain" description="GHMP kinase N-terminal" evidence="9">
    <location>
        <begin position="483"/>
        <end position="542"/>
    </location>
</feature>
<dbReference type="Gene3D" id="1.20.58.290">
    <property type="entry name" value="Hypothetical membrane protein ta0354_69_121"/>
    <property type="match status" value="1"/>
</dbReference>
<dbReference type="GO" id="GO:0000162">
    <property type="term" value="P:L-tryptophan biosynthetic process"/>
    <property type="evidence" value="ECO:0007669"/>
    <property type="project" value="UniProtKB-KW"/>
</dbReference>
<keyword evidence="5" id="KW-0822">Tryptophan biosynthesis</keyword>
<evidence type="ECO:0000259" key="8">
    <source>
        <dbReference type="Pfam" id="PF00117"/>
    </source>
</evidence>
<dbReference type="EC" id="4.1.3.27" evidence="3"/>
<evidence type="ECO:0000256" key="1">
    <source>
        <dbReference type="ARBA" id="ARBA00004873"/>
    </source>
</evidence>
<gene>
    <name evidence="13" type="ORF">C1SCF055_LOCUS81</name>
</gene>
<keyword evidence="6 14" id="KW-0315">Glutamine amidotransferase</keyword>
<dbReference type="Proteomes" id="UP001152797">
    <property type="component" value="Unassembled WGS sequence"/>
</dbReference>
<evidence type="ECO:0000256" key="6">
    <source>
        <dbReference type="ARBA" id="ARBA00022962"/>
    </source>
</evidence>
<dbReference type="SUPFAM" id="SSF52317">
    <property type="entry name" value="Class I glutamine amidotransferase-like"/>
    <property type="match status" value="1"/>
</dbReference>
<dbReference type="PRINTS" id="PR00096">
    <property type="entry name" value="GATASE"/>
</dbReference>
<dbReference type="PRINTS" id="PR00097">
    <property type="entry name" value="ANTSNTHASEII"/>
</dbReference>
<dbReference type="GO" id="GO:0004049">
    <property type="term" value="F:anthranilate synthase activity"/>
    <property type="evidence" value="ECO:0007669"/>
    <property type="project" value="UniProtKB-EC"/>
</dbReference>
<reference evidence="13" key="1">
    <citation type="submission" date="2022-10" db="EMBL/GenBank/DDBJ databases">
        <authorList>
            <person name="Chen Y."/>
            <person name="Dougan E. K."/>
            <person name="Chan C."/>
            <person name="Rhodes N."/>
            <person name="Thang M."/>
        </authorList>
    </citation>
    <scope>NUCLEOTIDE SEQUENCE</scope>
</reference>
<keyword evidence="5" id="KW-0057">Aromatic amino acid biosynthesis</keyword>
<dbReference type="PANTHER" id="PTHR43418">
    <property type="entry name" value="MULTIFUNCTIONAL TRYPTOPHAN BIOSYNTHESIS PROTEIN-RELATED"/>
    <property type="match status" value="1"/>
</dbReference>
<dbReference type="GO" id="GO:0005524">
    <property type="term" value="F:ATP binding"/>
    <property type="evidence" value="ECO:0007669"/>
    <property type="project" value="InterPro"/>
</dbReference>
<dbReference type="InterPro" id="IPR007386">
    <property type="entry name" value="DUF447_N"/>
</dbReference>
<dbReference type="OrthoDB" id="524799at2759"/>
<evidence type="ECO:0000259" key="9">
    <source>
        <dbReference type="Pfam" id="PF00288"/>
    </source>
</evidence>
<feature type="domain" description="DUF447" evidence="12">
    <location>
        <begin position="343"/>
        <end position="393"/>
    </location>
</feature>
<evidence type="ECO:0000256" key="7">
    <source>
        <dbReference type="ARBA" id="ARBA00082672"/>
    </source>
</evidence>
<dbReference type="InterPro" id="IPR049288">
    <property type="entry name" value="DUF447_C"/>
</dbReference>
<evidence type="ECO:0000256" key="4">
    <source>
        <dbReference type="ARBA" id="ARBA00020654"/>
    </source>
</evidence>
<keyword evidence="5" id="KW-0028">Amino-acid biosynthesis</keyword>
<dbReference type="PROSITE" id="PS51273">
    <property type="entry name" value="GATASE_TYPE_1"/>
    <property type="match status" value="1"/>
</dbReference>
<dbReference type="Pfam" id="PF04289">
    <property type="entry name" value="DUF447_N"/>
    <property type="match status" value="1"/>
</dbReference>
<organism evidence="13">
    <name type="scientific">Cladocopium goreaui</name>
    <dbReference type="NCBI Taxonomy" id="2562237"/>
    <lineage>
        <taxon>Eukaryota</taxon>
        <taxon>Sar</taxon>
        <taxon>Alveolata</taxon>
        <taxon>Dinophyceae</taxon>
        <taxon>Suessiales</taxon>
        <taxon>Symbiodiniaceae</taxon>
        <taxon>Cladocopium</taxon>
    </lineage>
</organism>
<feature type="domain" description="Glutamine amidotransferase" evidence="8">
    <location>
        <begin position="3"/>
        <end position="185"/>
    </location>
</feature>
<dbReference type="NCBIfam" id="TIGR00566">
    <property type="entry name" value="trpG_papA"/>
    <property type="match status" value="1"/>
</dbReference>
<dbReference type="InterPro" id="IPR029062">
    <property type="entry name" value="Class_I_gatase-like"/>
</dbReference>
<dbReference type="Pfam" id="PF00288">
    <property type="entry name" value="GHMP_kinases_N"/>
    <property type="match status" value="1"/>
</dbReference>
<dbReference type="Gene3D" id="3.40.50.880">
    <property type="match status" value="1"/>
</dbReference>
<dbReference type="CDD" id="cd01743">
    <property type="entry name" value="GATase1_Anthranilate_Synthase"/>
    <property type="match status" value="1"/>
</dbReference>